<evidence type="ECO:0000259" key="1">
    <source>
        <dbReference type="Pfam" id="PF20408"/>
    </source>
</evidence>
<dbReference type="InterPro" id="IPR029058">
    <property type="entry name" value="AB_hydrolase_fold"/>
</dbReference>
<dbReference type="InterPro" id="IPR046879">
    <property type="entry name" value="KANL3/Tex30_Abhydrolase"/>
</dbReference>
<dbReference type="Pfam" id="PF20408">
    <property type="entry name" value="Abhydrolase_11"/>
    <property type="match status" value="1"/>
</dbReference>
<dbReference type="GO" id="GO:0016787">
    <property type="term" value="F:hydrolase activity"/>
    <property type="evidence" value="ECO:0007669"/>
    <property type="project" value="UniProtKB-KW"/>
</dbReference>
<feature type="domain" description="KANL3/Tex30 alpha/beta hydrolase-like" evidence="1">
    <location>
        <begin position="27"/>
        <end position="218"/>
    </location>
</feature>
<organism evidence="2 3">
    <name type="scientific">Pseudorhodoferax aquiterrae</name>
    <dbReference type="NCBI Taxonomy" id="747304"/>
    <lineage>
        <taxon>Bacteria</taxon>
        <taxon>Pseudomonadati</taxon>
        <taxon>Pseudomonadota</taxon>
        <taxon>Betaproteobacteria</taxon>
        <taxon>Burkholderiales</taxon>
        <taxon>Comamonadaceae</taxon>
    </lineage>
</organism>
<gene>
    <name evidence="2" type="ORF">GCM10007320_66140</name>
</gene>
<reference evidence="3" key="1">
    <citation type="journal article" date="2019" name="Int. J. Syst. Evol. Microbiol.">
        <title>The Global Catalogue of Microorganisms (GCM) 10K type strain sequencing project: providing services to taxonomists for standard genome sequencing and annotation.</title>
        <authorList>
            <consortium name="The Broad Institute Genomics Platform"/>
            <consortium name="The Broad Institute Genome Sequencing Center for Infectious Disease"/>
            <person name="Wu L."/>
            <person name="Ma J."/>
        </authorList>
    </citation>
    <scope>NUCLEOTIDE SEQUENCE [LARGE SCALE GENOMIC DNA]</scope>
    <source>
        <strain evidence="3">KCTC 23314</strain>
    </source>
</reference>
<proteinExistence type="predicted"/>
<name>A0ABQ3GHV6_9BURK</name>
<evidence type="ECO:0000313" key="3">
    <source>
        <dbReference type="Proteomes" id="UP000626210"/>
    </source>
</evidence>
<keyword evidence="2" id="KW-0378">Hydrolase</keyword>
<keyword evidence="3" id="KW-1185">Reference proteome</keyword>
<dbReference type="Proteomes" id="UP000626210">
    <property type="component" value="Unassembled WGS sequence"/>
</dbReference>
<comment type="caution">
    <text evidence="2">The sequence shown here is derived from an EMBL/GenBank/DDBJ whole genome shotgun (WGS) entry which is preliminary data.</text>
</comment>
<dbReference type="SUPFAM" id="SSF53474">
    <property type="entry name" value="alpha/beta-Hydrolases"/>
    <property type="match status" value="1"/>
</dbReference>
<dbReference type="EMBL" id="BMYK01000057">
    <property type="protein sequence ID" value="GHD04833.1"/>
    <property type="molecule type" value="Genomic_DNA"/>
</dbReference>
<dbReference type="Gene3D" id="3.40.50.1820">
    <property type="entry name" value="alpha/beta hydrolase"/>
    <property type="match status" value="1"/>
</dbReference>
<accession>A0ABQ3GHV6</accession>
<dbReference type="InterPro" id="IPR026555">
    <property type="entry name" value="NSL3/Tex30"/>
</dbReference>
<dbReference type="RefSeq" id="WP_189691115.1">
    <property type="nucleotide sequence ID" value="NZ_BMYK01000057.1"/>
</dbReference>
<dbReference type="PANTHER" id="PTHR13136:SF11">
    <property type="entry name" value="TESTIS-EXPRESSED PROTEIN 30"/>
    <property type="match status" value="1"/>
</dbReference>
<protein>
    <submittedName>
        <fullName evidence="2">Alpha/beta hydrolase</fullName>
    </submittedName>
</protein>
<sequence length="226" mass="23833">MQTESFTLTTALGHRVDAIATTPDDAEAAYVFAHGAGAGMAHPFMAGVAQGLAERRIACLRYQFPYMQAGSRRVDAAPVAQPTVRAAVAWAQGRWPGATLLAGGKSFGGRMSSQAQAAEALPGVAGLVFLGFPLHPAGRPGTERAAHLAQIALPMLFVRGTRDALAEAGPYAELVAQLGGLATHLAIAEADHGFHVLRRSGRSDEEAMEELLDGLWAWTQAWRLPV</sequence>
<evidence type="ECO:0000313" key="2">
    <source>
        <dbReference type="EMBL" id="GHD04833.1"/>
    </source>
</evidence>
<dbReference type="PANTHER" id="PTHR13136">
    <property type="entry name" value="TESTIS DEVELOPMENT PROTEIN PRTD"/>
    <property type="match status" value="1"/>
</dbReference>